<dbReference type="InterPro" id="IPR051202">
    <property type="entry name" value="Peptidase_C40"/>
</dbReference>
<comment type="caution">
    <text evidence="8">The sequence shown here is derived from an EMBL/GenBank/DDBJ whole genome shotgun (WGS) entry which is preliminary data.</text>
</comment>
<organism evidence="8 9">
    <name type="scientific">Nonomuraea aridisoli</name>
    <dbReference type="NCBI Taxonomy" id="2070368"/>
    <lineage>
        <taxon>Bacteria</taxon>
        <taxon>Bacillati</taxon>
        <taxon>Actinomycetota</taxon>
        <taxon>Actinomycetes</taxon>
        <taxon>Streptosporangiales</taxon>
        <taxon>Streptosporangiaceae</taxon>
        <taxon>Nonomuraea</taxon>
    </lineage>
</organism>
<feature type="compositionally biased region" description="Polar residues" evidence="5">
    <location>
        <begin position="50"/>
        <end position="72"/>
    </location>
</feature>
<evidence type="ECO:0000256" key="5">
    <source>
        <dbReference type="SAM" id="MobiDB-lite"/>
    </source>
</evidence>
<evidence type="ECO:0000256" key="3">
    <source>
        <dbReference type="ARBA" id="ARBA00022801"/>
    </source>
</evidence>
<dbReference type="SUPFAM" id="SSF54001">
    <property type="entry name" value="Cysteine proteinases"/>
    <property type="match status" value="1"/>
</dbReference>
<protein>
    <recommendedName>
        <fullName evidence="7">NlpC/P60 domain-containing protein</fullName>
    </recommendedName>
</protein>
<dbReference type="OrthoDB" id="5244330at2"/>
<dbReference type="PANTHER" id="PTHR47053:SF1">
    <property type="entry name" value="MUREIN DD-ENDOPEPTIDASE MEPH-RELATED"/>
    <property type="match status" value="1"/>
</dbReference>
<evidence type="ECO:0000256" key="6">
    <source>
        <dbReference type="SAM" id="SignalP"/>
    </source>
</evidence>
<sequence>MSRIAIASAAGVAGLLLATPAAQATTAEPPAQQATEDQQTPAQQAKDEQTPAQQAAGEQTPAQKATEEQTPAQKAPVTSEITLDGPKLKKIQVKRPKPAWKIALEFAMNKRGTPYVWGGTSPSGYDCSGLMLRAYQKAGIQLPRVAADQYAAFDKKVSWKNLKPGDLVFFSNLGHVGMISRPGYMVHAPRTGDVVKEEKLSAWRRSAFVGGVRPDRKGVREWREYLKQRDEPPPSMPTATL</sequence>
<proteinExistence type="inferred from homology"/>
<keyword evidence="3" id="KW-0378">Hydrolase</keyword>
<dbReference type="PANTHER" id="PTHR47053">
    <property type="entry name" value="MUREIN DD-ENDOPEPTIDASE MEPH-RELATED"/>
    <property type="match status" value="1"/>
</dbReference>
<evidence type="ECO:0000313" key="9">
    <source>
        <dbReference type="Proteomes" id="UP000249304"/>
    </source>
</evidence>
<evidence type="ECO:0000256" key="4">
    <source>
        <dbReference type="ARBA" id="ARBA00022807"/>
    </source>
</evidence>
<keyword evidence="4" id="KW-0788">Thiol protease</keyword>
<dbReference type="AlphaFoldDB" id="A0A2W2F7K7"/>
<dbReference type="Proteomes" id="UP000249304">
    <property type="component" value="Unassembled WGS sequence"/>
</dbReference>
<accession>A0A2W2F7K7</accession>
<dbReference type="Gene3D" id="3.90.1720.10">
    <property type="entry name" value="endopeptidase domain like (from Nostoc punctiforme)"/>
    <property type="match status" value="1"/>
</dbReference>
<evidence type="ECO:0000256" key="2">
    <source>
        <dbReference type="ARBA" id="ARBA00022670"/>
    </source>
</evidence>
<dbReference type="InterPro" id="IPR000064">
    <property type="entry name" value="NLP_P60_dom"/>
</dbReference>
<keyword evidence="6" id="KW-0732">Signal</keyword>
<evidence type="ECO:0000313" key="8">
    <source>
        <dbReference type="EMBL" id="PZG21620.1"/>
    </source>
</evidence>
<comment type="similarity">
    <text evidence="1">Belongs to the peptidase C40 family.</text>
</comment>
<reference evidence="8 9" key="1">
    <citation type="submission" date="2018-01" db="EMBL/GenBank/DDBJ databases">
        <title>Draft genome sequence of Nonomuraea sp. KC333.</title>
        <authorList>
            <person name="Sahin N."/>
            <person name="Saygin H."/>
            <person name="Ay H."/>
        </authorList>
    </citation>
    <scope>NUCLEOTIDE SEQUENCE [LARGE SCALE GENOMIC DNA]</scope>
    <source>
        <strain evidence="8 9">KC333</strain>
    </source>
</reference>
<dbReference type="GO" id="GO:0008234">
    <property type="term" value="F:cysteine-type peptidase activity"/>
    <property type="evidence" value="ECO:0007669"/>
    <property type="project" value="UniProtKB-KW"/>
</dbReference>
<dbReference type="Pfam" id="PF00877">
    <property type="entry name" value="NLPC_P60"/>
    <property type="match status" value="1"/>
</dbReference>
<evidence type="ECO:0000256" key="1">
    <source>
        <dbReference type="ARBA" id="ARBA00007074"/>
    </source>
</evidence>
<keyword evidence="9" id="KW-1185">Reference proteome</keyword>
<keyword evidence="2" id="KW-0645">Protease</keyword>
<name>A0A2W2F7K7_9ACTN</name>
<feature type="chain" id="PRO_5015845259" description="NlpC/P60 domain-containing protein" evidence="6">
    <location>
        <begin position="25"/>
        <end position="241"/>
    </location>
</feature>
<dbReference type="RefSeq" id="WP_111176935.1">
    <property type="nucleotide sequence ID" value="NZ_POUD01000015.1"/>
</dbReference>
<evidence type="ECO:0000259" key="7">
    <source>
        <dbReference type="PROSITE" id="PS51935"/>
    </source>
</evidence>
<dbReference type="PROSITE" id="PS51935">
    <property type="entry name" value="NLPC_P60"/>
    <property type="match status" value="1"/>
</dbReference>
<feature type="compositionally biased region" description="Low complexity" evidence="5">
    <location>
        <begin position="23"/>
        <end position="36"/>
    </location>
</feature>
<feature type="region of interest" description="Disordered" evidence="5">
    <location>
        <begin position="23"/>
        <end position="81"/>
    </location>
</feature>
<dbReference type="InterPro" id="IPR038765">
    <property type="entry name" value="Papain-like_cys_pep_sf"/>
</dbReference>
<feature type="domain" description="NlpC/P60" evidence="7">
    <location>
        <begin position="97"/>
        <end position="215"/>
    </location>
</feature>
<dbReference type="EMBL" id="POUD01000015">
    <property type="protein sequence ID" value="PZG21620.1"/>
    <property type="molecule type" value="Genomic_DNA"/>
</dbReference>
<gene>
    <name evidence="8" type="ORF">C1J01_06175</name>
</gene>
<feature type="signal peptide" evidence="6">
    <location>
        <begin position="1"/>
        <end position="24"/>
    </location>
</feature>
<dbReference type="GO" id="GO:0006508">
    <property type="term" value="P:proteolysis"/>
    <property type="evidence" value="ECO:0007669"/>
    <property type="project" value="UniProtKB-KW"/>
</dbReference>